<evidence type="ECO:0000256" key="4">
    <source>
        <dbReference type="ARBA" id="ARBA00023136"/>
    </source>
</evidence>
<comment type="subcellular location">
    <subcellularLocation>
        <location evidence="1">Membrane</location>
        <topology evidence="1">Multi-pass membrane protein</topology>
    </subcellularLocation>
</comment>
<reference evidence="8 9" key="1">
    <citation type="submission" date="2024-03" db="EMBL/GenBank/DDBJ databases">
        <title>Adaptation during the transition from Ophiocordyceps entomopathogen to insect associate is accompanied by gene loss and intensified selection.</title>
        <authorList>
            <person name="Ward C.M."/>
            <person name="Onetto C.A."/>
            <person name="Borneman A.R."/>
        </authorList>
    </citation>
    <scope>NUCLEOTIDE SEQUENCE [LARGE SCALE GENOMIC DNA]</scope>
    <source>
        <strain evidence="8">AWRI1</strain>
        <tissue evidence="8">Single Adult Female</tissue>
    </source>
</reference>
<feature type="transmembrane region" description="Helical" evidence="6">
    <location>
        <begin position="681"/>
        <end position="699"/>
    </location>
</feature>
<feature type="transmembrane region" description="Helical" evidence="6">
    <location>
        <begin position="246"/>
        <end position="266"/>
    </location>
</feature>
<comment type="caution">
    <text evidence="8">The sequence shown here is derived from an EMBL/GenBank/DDBJ whole genome shotgun (WGS) entry which is preliminary data.</text>
</comment>
<feature type="transmembrane region" description="Helical" evidence="6">
    <location>
        <begin position="598"/>
        <end position="616"/>
    </location>
</feature>
<dbReference type="Proteomes" id="UP001367676">
    <property type="component" value="Unassembled WGS sequence"/>
</dbReference>
<feature type="transmembrane region" description="Helical" evidence="6">
    <location>
        <begin position="60"/>
        <end position="83"/>
    </location>
</feature>
<feature type="compositionally biased region" description="Polar residues" evidence="5">
    <location>
        <begin position="478"/>
        <end position="496"/>
    </location>
</feature>
<feature type="region of interest" description="Disordered" evidence="5">
    <location>
        <begin position="733"/>
        <end position="791"/>
    </location>
</feature>
<dbReference type="PANTHER" id="PTHR43243">
    <property type="entry name" value="INNER MEMBRANE TRANSPORTER YGJI-RELATED"/>
    <property type="match status" value="1"/>
</dbReference>
<evidence type="ECO:0000256" key="1">
    <source>
        <dbReference type="ARBA" id="ARBA00004141"/>
    </source>
</evidence>
<name>A0AAN9Y9A8_9HEMI</name>
<dbReference type="PANTHER" id="PTHR43243:SF17">
    <property type="entry name" value="CATIONIC AMINO ACID TRANSPORTER-RELATED"/>
    <property type="match status" value="1"/>
</dbReference>
<sequence length="791" mass="85945">MKMGTWLVDLIAMNIPTPGLFTSGNFKQDGYALLAKFIRTKDINSLQESSDKGKGKLEKCLTIVDLTSLGVGSCVGTGMYLVAGMVAKNYAGPGVVFSFLIAALASVLSGACYAEFGVRVPHTTGSAYMYSYVTVGELIAFVIGWNMILEYLIGTAACACALSACFDSLSRGAINETMYSIFGHGFGFTPDLLAFVITLLMMVVLALGVKKSAVFNNVLNVINFAAWVFIMAAGLFYASFDNWSNFLPYGWSGVFEGAATCFYAFIGFDIIATTGEESKDPKKSIPLAIILSLTIILIAYITSSIMLTLIIPYDEVSVQSALVSMFGQVGAFKCQIVVAIGALAGLTVSMFGSMFPLPRIIYAMSQDGLIFRFLSPIFHLTGTPLIATFVSGVTAAIAAFFLNLEILVEMMSIGTLLAYTLVSTCVLILRYQPHSTNIIDLLPEALRTPLKGSPVKDPVANGEVLNENIADSTKKGLNPSTNVSNTSNQKSPSQNRKIIVRRITRSSPDSEDSFDDDADDGDCGDNQRLVPDKRGRKHYGTTLHKITPVPKTIEEKVSERMDNIKKRLQVITYLCPGLFPWVDCGPATEESGRTVSQYVLILYVLILVFDLIMVYGSSPLSLLMTFIVYLLLIGIVISLGIISRKPQNRKNLVFLTPGVPFVPVIAIMVNIYLILNLSYLTLVRFIVWMTIGFVIYFYYGVKNSSLELESNQVLSESTIVAGTESTPKVQLTKQNVTETNEKPKPPSSNLNKSNPPVSTVPSRPATLETPKGAPAGADLFVSPSKFPSWDD</sequence>
<proteinExistence type="predicted"/>
<dbReference type="Pfam" id="PF13906">
    <property type="entry name" value="AA_permease_C"/>
    <property type="match status" value="1"/>
</dbReference>
<feature type="transmembrane region" description="Helical" evidence="6">
    <location>
        <begin position="192"/>
        <end position="209"/>
    </location>
</feature>
<feature type="domain" description="Cationic amino acid transporter C-terminal" evidence="7">
    <location>
        <begin position="654"/>
        <end position="704"/>
    </location>
</feature>
<accession>A0AAN9Y9A8</accession>
<dbReference type="FunFam" id="1.20.1740.10:FF:000010">
    <property type="entry name" value="probable cationic amino acid transporter"/>
    <property type="match status" value="1"/>
</dbReference>
<evidence type="ECO:0000313" key="8">
    <source>
        <dbReference type="EMBL" id="KAK7602240.1"/>
    </source>
</evidence>
<feature type="transmembrane region" description="Helical" evidence="6">
    <location>
        <begin position="654"/>
        <end position="675"/>
    </location>
</feature>
<feature type="transmembrane region" description="Helical" evidence="6">
    <location>
        <begin position="287"/>
        <end position="310"/>
    </location>
</feature>
<protein>
    <recommendedName>
        <fullName evidence="7">Cationic amino acid transporter C-terminal domain-containing protein</fullName>
    </recommendedName>
</protein>
<feature type="transmembrane region" description="Helical" evidence="6">
    <location>
        <begin position="622"/>
        <end position="642"/>
    </location>
</feature>
<evidence type="ECO:0000256" key="3">
    <source>
        <dbReference type="ARBA" id="ARBA00022989"/>
    </source>
</evidence>
<feature type="region of interest" description="Disordered" evidence="5">
    <location>
        <begin position="471"/>
        <end position="534"/>
    </location>
</feature>
<keyword evidence="2 6" id="KW-0812">Transmembrane</keyword>
<feature type="transmembrane region" description="Helical" evidence="6">
    <location>
        <begin position="95"/>
        <end position="116"/>
    </location>
</feature>
<keyword evidence="4 6" id="KW-0472">Membrane</keyword>
<evidence type="ECO:0000256" key="2">
    <source>
        <dbReference type="ARBA" id="ARBA00022692"/>
    </source>
</evidence>
<dbReference type="Pfam" id="PF13520">
    <property type="entry name" value="AA_permease_2"/>
    <property type="match status" value="1"/>
</dbReference>
<evidence type="ECO:0000313" key="9">
    <source>
        <dbReference type="Proteomes" id="UP001367676"/>
    </source>
</evidence>
<feature type="transmembrane region" description="Helical" evidence="6">
    <location>
        <begin position="377"/>
        <end position="404"/>
    </location>
</feature>
<dbReference type="AlphaFoldDB" id="A0AAN9Y9A8"/>
<feature type="transmembrane region" description="Helical" evidence="6">
    <location>
        <begin position="128"/>
        <end position="148"/>
    </location>
</feature>
<gene>
    <name evidence="8" type="ORF">V9T40_009681</name>
</gene>
<dbReference type="Gene3D" id="1.20.1740.10">
    <property type="entry name" value="Amino acid/polyamine transporter I"/>
    <property type="match status" value="2"/>
</dbReference>
<feature type="compositionally biased region" description="Low complexity" evidence="5">
    <location>
        <begin position="747"/>
        <end position="756"/>
    </location>
</feature>
<organism evidence="8 9">
    <name type="scientific">Parthenolecanium corni</name>
    <dbReference type="NCBI Taxonomy" id="536013"/>
    <lineage>
        <taxon>Eukaryota</taxon>
        <taxon>Metazoa</taxon>
        <taxon>Ecdysozoa</taxon>
        <taxon>Arthropoda</taxon>
        <taxon>Hexapoda</taxon>
        <taxon>Insecta</taxon>
        <taxon>Pterygota</taxon>
        <taxon>Neoptera</taxon>
        <taxon>Paraneoptera</taxon>
        <taxon>Hemiptera</taxon>
        <taxon>Sternorrhyncha</taxon>
        <taxon>Coccoidea</taxon>
        <taxon>Coccidae</taxon>
        <taxon>Parthenolecanium</taxon>
    </lineage>
</organism>
<dbReference type="GO" id="GO:0005886">
    <property type="term" value="C:plasma membrane"/>
    <property type="evidence" value="ECO:0007669"/>
    <property type="project" value="TreeGrafter"/>
</dbReference>
<feature type="transmembrane region" description="Helical" evidence="6">
    <location>
        <begin position="330"/>
        <end position="357"/>
    </location>
</feature>
<dbReference type="EMBL" id="JBBCAQ010000010">
    <property type="protein sequence ID" value="KAK7602240.1"/>
    <property type="molecule type" value="Genomic_DNA"/>
</dbReference>
<keyword evidence="3 6" id="KW-1133">Transmembrane helix</keyword>
<evidence type="ECO:0000256" key="6">
    <source>
        <dbReference type="SAM" id="Phobius"/>
    </source>
</evidence>
<keyword evidence="9" id="KW-1185">Reference proteome</keyword>
<feature type="compositionally biased region" description="Acidic residues" evidence="5">
    <location>
        <begin position="509"/>
        <end position="523"/>
    </location>
</feature>
<dbReference type="GO" id="GO:0015171">
    <property type="term" value="F:amino acid transmembrane transporter activity"/>
    <property type="evidence" value="ECO:0007669"/>
    <property type="project" value="TreeGrafter"/>
</dbReference>
<dbReference type="InterPro" id="IPR029485">
    <property type="entry name" value="CAT_C"/>
</dbReference>
<feature type="transmembrane region" description="Helical" evidence="6">
    <location>
        <begin position="221"/>
        <end position="240"/>
    </location>
</feature>
<evidence type="ECO:0000256" key="5">
    <source>
        <dbReference type="SAM" id="MobiDB-lite"/>
    </source>
</evidence>
<dbReference type="InterPro" id="IPR002293">
    <property type="entry name" value="AA/rel_permease1"/>
</dbReference>
<evidence type="ECO:0000259" key="7">
    <source>
        <dbReference type="Pfam" id="PF13906"/>
    </source>
</evidence>
<feature type="transmembrane region" description="Helical" evidence="6">
    <location>
        <begin position="410"/>
        <end position="429"/>
    </location>
</feature>